<gene>
    <name evidence="1" type="ORF">EV699_11853</name>
</gene>
<dbReference type="Gene3D" id="2.40.160.10">
    <property type="entry name" value="Porin"/>
    <property type="match status" value="1"/>
</dbReference>
<comment type="caution">
    <text evidence="1">The sequence shown here is derived from an EMBL/GenBank/DDBJ whole genome shotgun (WGS) entry which is preliminary data.</text>
</comment>
<dbReference type="RefSeq" id="WP_132544544.1">
    <property type="nucleotide sequence ID" value="NZ_SLWY01000018.1"/>
</dbReference>
<evidence type="ECO:0000313" key="1">
    <source>
        <dbReference type="EMBL" id="TCO79667.1"/>
    </source>
</evidence>
<dbReference type="AlphaFoldDB" id="A0A4R2L364"/>
<name>A0A4R2L364_9GAMM</name>
<organism evidence="1 2">
    <name type="scientific">Plasticicumulans lactativorans</name>
    <dbReference type="NCBI Taxonomy" id="1133106"/>
    <lineage>
        <taxon>Bacteria</taxon>
        <taxon>Pseudomonadati</taxon>
        <taxon>Pseudomonadota</taxon>
        <taxon>Gammaproteobacteria</taxon>
        <taxon>Candidatus Competibacteraceae</taxon>
        <taxon>Plasticicumulans</taxon>
    </lineage>
</organism>
<protein>
    <submittedName>
        <fullName evidence="1">Porin-like protein</fullName>
    </submittedName>
</protein>
<accession>A0A4R2L364</accession>
<reference evidence="1 2" key="1">
    <citation type="submission" date="2019-03" db="EMBL/GenBank/DDBJ databases">
        <title>Genomic Encyclopedia of Type Strains, Phase IV (KMG-IV): sequencing the most valuable type-strain genomes for metagenomic binning, comparative biology and taxonomic classification.</title>
        <authorList>
            <person name="Goeker M."/>
        </authorList>
    </citation>
    <scope>NUCLEOTIDE SEQUENCE [LARGE SCALE GENOMIC DNA]</scope>
    <source>
        <strain evidence="1 2">DSM 25287</strain>
    </source>
</reference>
<sequence>MAAALPAPPPERTRGLGIAGQLDFGNNVLIAHGGRRTTDLAAAELDEYALGVQHGLSKRTHVYAGYQHVDFKLDALEDADTVALGLRHDVQVLPGPGFPR</sequence>
<dbReference type="EMBL" id="SLWY01000018">
    <property type="protein sequence ID" value="TCO79667.1"/>
    <property type="molecule type" value="Genomic_DNA"/>
</dbReference>
<dbReference type="Proteomes" id="UP000295765">
    <property type="component" value="Unassembled WGS sequence"/>
</dbReference>
<keyword evidence="2" id="KW-1185">Reference proteome</keyword>
<dbReference type="InterPro" id="IPR023614">
    <property type="entry name" value="Porin_dom_sf"/>
</dbReference>
<proteinExistence type="predicted"/>
<evidence type="ECO:0000313" key="2">
    <source>
        <dbReference type="Proteomes" id="UP000295765"/>
    </source>
</evidence>
<dbReference type="SUPFAM" id="SSF56935">
    <property type="entry name" value="Porins"/>
    <property type="match status" value="1"/>
</dbReference>